<feature type="compositionally biased region" description="Acidic residues" evidence="1">
    <location>
        <begin position="77"/>
        <end position="96"/>
    </location>
</feature>
<dbReference type="OrthoDB" id="6374621at2759"/>
<name>A0A6G0U4U5_APHGL</name>
<feature type="compositionally biased region" description="Low complexity" evidence="1">
    <location>
        <begin position="117"/>
        <end position="128"/>
    </location>
</feature>
<dbReference type="EMBL" id="VYZN01000003">
    <property type="protein sequence ID" value="KAE9543977.1"/>
    <property type="molecule type" value="Genomic_DNA"/>
</dbReference>
<evidence type="ECO:0000256" key="1">
    <source>
        <dbReference type="SAM" id="MobiDB-lite"/>
    </source>
</evidence>
<feature type="region of interest" description="Disordered" evidence="1">
    <location>
        <begin position="76"/>
        <end position="97"/>
    </location>
</feature>
<gene>
    <name evidence="2" type="ORF">AGLY_001666</name>
</gene>
<feature type="region of interest" description="Disordered" evidence="1">
    <location>
        <begin position="115"/>
        <end position="142"/>
    </location>
</feature>
<proteinExistence type="predicted"/>
<comment type="caution">
    <text evidence="2">The sequence shown here is derived from an EMBL/GenBank/DDBJ whole genome shotgun (WGS) entry which is preliminary data.</text>
</comment>
<feature type="compositionally biased region" description="Polar residues" evidence="1">
    <location>
        <begin position="129"/>
        <end position="141"/>
    </location>
</feature>
<sequence>MEMLSNGYRCIKKCSNALKQSLIDWILHKFNNLLTRTMSDIPTASTSMASTSSASTSQIMPYTFNNTCSLRDLDYTTTEESELSSDEESEMIDDESSYSNDVICKLEPIIDDNMDDTSWSSTASSNTSYGDKSSSDNSETESILKELIRESWSLDKPTTNQENTENIISPILILVQQPCETEGQMNEIGIDLINVEEHAKRLKELEKEIDFIESTEWMYCPIDSSIR</sequence>
<reference evidence="2 3" key="1">
    <citation type="submission" date="2019-08" db="EMBL/GenBank/DDBJ databases">
        <title>The genome of the soybean aphid Biotype 1, its phylome, world population structure and adaptation to the North American continent.</title>
        <authorList>
            <person name="Giordano R."/>
            <person name="Donthu R.K."/>
            <person name="Hernandez A.G."/>
            <person name="Wright C.L."/>
            <person name="Zimin A.V."/>
        </authorList>
    </citation>
    <scope>NUCLEOTIDE SEQUENCE [LARGE SCALE GENOMIC DNA]</scope>
    <source>
        <tissue evidence="2">Whole aphids</tissue>
    </source>
</reference>
<keyword evidence="3" id="KW-1185">Reference proteome</keyword>
<protein>
    <submittedName>
        <fullName evidence="2">Uncharacterized protein</fullName>
    </submittedName>
</protein>
<organism evidence="2 3">
    <name type="scientific">Aphis glycines</name>
    <name type="common">Soybean aphid</name>
    <dbReference type="NCBI Taxonomy" id="307491"/>
    <lineage>
        <taxon>Eukaryota</taxon>
        <taxon>Metazoa</taxon>
        <taxon>Ecdysozoa</taxon>
        <taxon>Arthropoda</taxon>
        <taxon>Hexapoda</taxon>
        <taxon>Insecta</taxon>
        <taxon>Pterygota</taxon>
        <taxon>Neoptera</taxon>
        <taxon>Paraneoptera</taxon>
        <taxon>Hemiptera</taxon>
        <taxon>Sternorrhyncha</taxon>
        <taxon>Aphidomorpha</taxon>
        <taxon>Aphidoidea</taxon>
        <taxon>Aphididae</taxon>
        <taxon>Aphidini</taxon>
        <taxon>Aphis</taxon>
        <taxon>Aphis</taxon>
    </lineage>
</organism>
<evidence type="ECO:0000313" key="3">
    <source>
        <dbReference type="Proteomes" id="UP000475862"/>
    </source>
</evidence>
<dbReference type="Proteomes" id="UP000475862">
    <property type="component" value="Unassembled WGS sequence"/>
</dbReference>
<dbReference type="AlphaFoldDB" id="A0A6G0U4U5"/>
<evidence type="ECO:0000313" key="2">
    <source>
        <dbReference type="EMBL" id="KAE9543977.1"/>
    </source>
</evidence>
<accession>A0A6G0U4U5</accession>